<evidence type="ECO:0000256" key="3">
    <source>
        <dbReference type="ARBA" id="ARBA00022741"/>
    </source>
</evidence>
<evidence type="ECO:0000256" key="2">
    <source>
        <dbReference type="ARBA" id="ARBA00022598"/>
    </source>
</evidence>
<keyword evidence="4" id="KW-0067">ATP-binding</keyword>
<dbReference type="EMBL" id="PYDT01000003">
    <property type="protein sequence ID" value="THU67933.1"/>
    <property type="molecule type" value="Genomic_DNA"/>
</dbReference>
<dbReference type="GO" id="GO:0004357">
    <property type="term" value="F:glutamate-cysteine ligase activity"/>
    <property type="evidence" value="ECO:0007669"/>
    <property type="project" value="UniProtKB-EC"/>
</dbReference>
<dbReference type="InterPro" id="IPR006336">
    <property type="entry name" value="GCS2"/>
</dbReference>
<dbReference type="Pfam" id="PF04107">
    <property type="entry name" value="GCS2"/>
    <property type="match status" value="3"/>
</dbReference>
<dbReference type="AlphaFoldDB" id="A0A4S8JZZ4"/>
<dbReference type="Proteomes" id="UP000317650">
    <property type="component" value="Chromosome 5"/>
</dbReference>
<dbReference type="InterPro" id="IPR035434">
    <property type="entry name" value="GCL_bact_plant"/>
</dbReference>
<evidence type="ECO:0000256" key="4">
    <source>
        <dbReference type="ARBA" id="ARBA00022840"/>
    </source>
</evidence>
<dbReference type="Gene3D" id="3.30.590.20">
    <property type="match status" value="2"/>
</dbReference>
<comment type="caution">
    <text evidence="5">The sequence shown here is derived from an EMBL/GenBank/DDBJ whole genome shotgun (WGS) entry which is preliminary data.</text>
</comment>
<sequence length="406" mass="45679">MAAASGWLVNPIHFSENLGSGFGPERGSAFKRRGVLVGFDSLGRHGERRSQGLRWVARGYGRTSGMVVAASPPTDDAVVITEPLTKEDLVGYLASGCKPKEMWRIGTEHEKFGFEVGTLRPMKYEQIADLLNAIAERFDWDKIVEGDYVIGLKQGKQNISLEPGGQFELSGAPLETLHQTCAEVKAVAEEMGIGFLGIGFQPKWGLKDIPIMPKIATAIFANSPFTEGKPNGYLSMRRFEQYVEYALDVPMYFVYRNKKYIDCTGMSFRVRLKRYLEMRGADGGPWRRLCALPAFWVGLLYDEVSLQNVLDMTADWTMEERQMLRRKVPITGLKTPFRDGLLRHVAEEVLQLSKDGLERRGYKEAGFLKEVTDVVQTGVTPAEKLLELYHGKWGCNVDPVFEELLY</sequence>
<dbReference type="GO" id="GO:0005524">
    <property type="term" value="F:ATP binding"/>
    <property type="evidence" value="ECO:0007669"/>
    <property type="project" value="UniProtKB-KW"/>
</dbReference>
<evidence type="ECO:0000313" key="6">
    <source>
        <dbReference type="Proteomes" id="UP000317650"/>
    </source>
</evidence>
<reference evidence="5 6" key="1">
    <citation type="journal article" date="2019" name="Nat. Plants">
        <title>Genome sequencing of Musa balbisiana reveals subgenome evolution and function divergence in polyploid bananas.</title>
        <authorList>
            <person name="Yao X."/>
        </authorList>
    </citation>
    <scope>NUCLEOTIDE SEQUENCE [LARGE SCALE GENOMIC DNA]</scope>
    <source>
        <strain evidence="6">cv. DH-PKW</strain>
        <tissue evidence="5">Leaves</tissue>
    </source>
</reference>
<dbReference type="GO" id="GO:0006750">
    <property type="term" value="P:glutathione biosynthetic process"/>
    <property type="evidence" value="ECO:0007669"/>
    <property type="project" value="InterPro"/>
</dbReference>
<evidence type="ECO:0000256" key="1">
    <source>
        <dbReference type="ARBA" id="ARBA00012220"/>
    </source>
</evidence>
<keyword evidence="2" id="KW-0436">Ligase</keyword>
<dbReference type="InterPro" id="IPR014746">
    <property type="entry name" value="Gln_synth/guanido_kin_cat_dom"/>
</dbReference>
<dbReference type="STRING" id="52838.A0A4S8JZZ4"/>
<protein>
    <recommendedName>
        <fullName evidence="1">glutamate--cysteine ligase</fullName>
        <ecNumber evidence="1">6.3.2.2</ecNumber>
    </recommendedName>
</protein>
<accession>A0A4S8JZZ4</accession>
<organism evidence="5 6">
    <name type="scientific">Musa balbisiana</name>
    <name type="common">Banana</name>
    <dbReference type="NCBI Taxonomy" id="52838"/>
    <lineage>
        <taxon>Eukaryota</taxon>
        <taxon>Viridiplantae</taxon>
        <taxon>Streptophyta</taxon>
        <taxon>Embryophyta</taxon>
        <taxon>Tracheophyta</taxon>
        <taxon>Spermatophyta</taxon>
        <taxon>Magnoliopsida</taxon>
        <taxon>Liliopsida</taxon>
        <taxon>Zingiberales</taxon>
        <taxon>Musaceae</taxon>
        <taxon>Musa</taxon>
    </lineage>
</organism>
<keyword evidence="3" id="KW-0547">Nucleotide-binding</keyword>
<name>A0A4S8JZZ4_MUSBA</name>
<dbReference type="EC" id="6.3.2.2" evidence="1"/>
<proteinExistence type="predicted"/>
<dbReference type="PANTHER" id="PTHR34378:SF1">
    <property type="entry name" value="GLUTAMATE--CYSTEINE LIGASE, CHLOROPLASTIC"/>
    <property type="match status" value="1"/>
</dbReference>
<keyword evidence="6" id="KW-1185">Reference proteome</keyword>
<dbReference type="PANTHER" id="PTHR34378">
    <property type="entry name" value="GLUTAMATE--CYSTEINE LIGASE, CHLOROPLASTIC"/>
    <property type="match status" value="1"/>
</dbReference>
<gene>
    <name evidence="5" type="ORF">C4D60_Mb05t29940</name>
</gene>
<evidence type="ECO:0000313" key="5">
    <source>
        <dbReference type="EMBL" id="THU67933.1"/>
    </source>
</evidence>
<dbReference type="SUPFAM" id="SSF55931">
    <property type="entry name" value="Glutamine synthetase/guanido kinase"/>
    <property type="match status" value="1"/>
</dbReference>